<evidence type="ECO:0000256" key="4">
    <source>
        <dbReference type="ARBA" id="ARBA00010480"/>
    </source>
</evidence>
<reference evidence="13 14" key="1">
    <citation type="submission" date="2011-01" db="EMBL/GenBank/DDBJ databases">
        <authorList>
            <person name="Weinstock G."/>
            <person name="Sodergren E."/>
            <person name="Clifton S."/>
            <person name="Fulton L."/>
            <person name="Fulton B."/>
            <person name="Courtney L."/>
            <person name="Fronick C."/>
            <person name="Harrison M."/>
            <person name="Strong C."/>
            <person name="Farmer C."/>
            <person name="Delahaunty K."/>
            <person name="Markovic C."/>
            <person name="Hall O."/>
            <person name="Minx P."/>
            <person name="Tomlinson C."/>
            <person name="Mitreva M."/>
            <person name="Hou S."/>
            <person name="Chen J."/>
            <person name="Wollam A."/>
            <person name="Pepin K.H."/>
            <person name="Johnson M."/>
            <person name="Bhonagiri V."/>
            <person name="Zhang X."/>
            <person name="Suruliraj S."/>
            <person name="Warren W."/>
            <person name="Chinwalla A."/>
            <person name="Mardis E.R."/>
            <person name="Wilson R.K."/>
        </authorList>
    </citation>
    <scope>NUCLEOTIDE SEQUENCE [LARGE SCALE GENOMIC DNA]</scope>
    <source>
        <strain evidence="14">DSM 22608 / JCM 16073 / KCTC 15190 / YIT 12066</strain>
    </source>
</reference>
<comment type="catalytic activity">
    <reaction evidence="10 11">
        <text>dTTP + alpha-D-glucose 1-phosphate + H(+) = dTDP-alpha-D-glucose + diphosphate</text>
        <dbReference type="Rhea" id="RHEA:15225"/>
        <dbReference type="ChEBI" id="CHEBI:15378"/>
        <dbReference type="ChEBI" id="CHEBI:33019"/>
        <dbReference type="ChEBI" id="CHEBI:37568"/>
        <dbReference type="ChEBI" id="CHEBI:57477"/>
        <dbReference type="ChEBI" id="CHEBI:58601"/>
        <dbReference type="EC" id="2.7.7.24"/>
    </reaction>
</comment>
<dbReference type="STRING" id="762983.HMPREF9444_01714"/>
<comment type="pathway">
    <text evidence="3">Bacterial outer membrane biogenesis; LPS O-antigen biosynthesis.</text>
</comment>
<accession>E8LLU1</accession>
<dbReference type="GO" id="GO:0008879">
    <property type="term" value="F:glucose-1-phosphate thymidylyltransferase activity"/>
    <property type="evidence" value="ECO:0007669"/>
    <property type="project" value="UniProtKB-EC"/>
</dbReference>
<dbReference type="NCBIfam" id="TIGR01207">
    <property type="entry name" value="rmlA"/>
    <property type="match status" value="1"/>
</dbReference>
<evidence type="ECO:0000313" key="13">
    <source>
        <dbReference type="EMBL" id="EFY06511.1"/>
    </source>
</evidence>
<keyword evidence="9 11" id="KW-0460">Magnesium</keyword>
<evidence type="ECO:0000256" key="3">
    <source>
        <dbReference type="ARBA" id="ARBA00005125"/>
    </source>
</evidence>
<dbReference type="CDD" id="cd02538">
    <property type="entry name" value="G1P_TT_short"/>
    <property type="match status" value="1"/>
</dbReference>
<dbReference type="Proteomes" id="UP000018458">
    <property type="component" value="Unassembled WGS sequence"/>
</dbReference>
<comment type="cofactor">
    <cofactor evidence="1">
        <name>Mg(2+)</name>
        <dbReference type="ChEBI" id="CHEBI:18420"/>
    </cofactor>
</comment>
<dbReference type="SUPFAM" id="SSF53448">
    <property type="entry name" value="Nucleotide-diphospho-sugar transferases"/>
    <property type="match status" value="1"/>
</dbReference>
<dbReference type="eggNOG" id="COG1209">
    <property type="taxonomic scope" value="Bacteria"/>
</dbReference>
<dbReference type="PANTHER" id="PTHR43532:SF1">
    <property type="entry name" value="GLUCOSE-1-PHOSPHATE THYMIDYLYLTRANSFERASE 1"/>
    <property type="match status" value="1"/>
</dbReference>
<evidence type="ECO:0000259" key="12">
    <source>
        <dbReference type="Pfam" id="PF00483"/>
    </source>
</evidence>
<dbReference type="PANTHER" id="PTHR43532">
    <property type="entry name" value="GLUCOSE-1-PHOSPHATE THYMIDYLYLTRANSFERASE"/>
    <property type="match status" value="1"/>
</dbReference>
<evidence type="ECO:0000256" key="10">
    <source>
        <dbReference type="ARBA" id="ARBA00049336"/>
    </source>
</evidence>
<name>E8LLU1_SUCHY</name>
<dbReference type="GO" id="GO:0046872">
    <property type="term" value="F:metal ion binding"/>
    <property type="evidence" value="ECO:0007669"/>
    <property type="project" value="UniProtKB-KW"/>
</dbReference>
<dbReference type="InterPro" id="IPR029044">
    <property type="entry name" value="Nucleotide-diphossugar_trans"/>
</dbReference>
<evidence type="ECO:0000256" key="2">
    <source>
        <dbReference type="ARBA" id="ARBA00004781"/>
    </source>
</evidence>
<dbReference type="FunFam" id="3.90.550.10:FF:000023">
    <property type="entry name" value="Glucose-1-phosphate thymidylyltransferase"/>
    <property type="match status" value="1"/>
</dbReference>
<keyword evidence="14" id="KW-1185">Reference proteome</keyword>
<evidence type="ECO:0000256" key="5">
    <source>
        <dbReference type="ARBA" id="ARBA00012461"/>
    </source>
</evidence>
<evidence type="ECO:0000313" key="14">
    <source>
        <dbReference type="Proteomes" id="UP000018458"/>
    </source>
</evidence>
<dbReference type="OrthoDB" id="9803871at2"/>
<gene>
    <name evidence="13" type="primary">rfbA</name>
    <name evidence="13" type="ORF">HMPREF9444_01714</name>
</gene>
<dbReference type="HOGENOM" id="CLU_029499_9_0_6"/>
<feature type="domain" description="Nucleotidyl transferase" evidence="12">
    <location>
        <begin position="8"/>
        <end position="243"/>
    </location>
</feature>
<comment type="function">
    <text evidence="11">Catalyzes the formation of dTDP-glucose, from dTTP and glucose 1-phosphate, as well as its pyrophosphorolysis.</text>
</comment>
<sequence length="297" mass="33289">MIKKSQVKGIVLAGGTGSRLFPMTLTVNKQLLPVYDKPMIYYPITTLMSAGITEILIISGPNELPLYQKLLKDGSQWGIRFEYALQEKPEGLAQALIIAEDFIKDSPCAMILGDNLFFSSNLHKKMQNIDVNKEGATVFAYRVNDPQRYGVVEFDDKMEAISIEEKPKEPKSQYAVTGLYFFDKHAAEYAKTLKPSGRGELEITDLNMIYLKKGQLKVEILSRGTAWLDTGTPESLLDASDFVRIIESRQGLKIGCPEEIAYKLGTINKEELLELAKPLSKNHYGQYLINLAKGLLE</sequence>
<comment type="pathway">
    <text evidence="2">Carbohydrate biosynthesis; dTDP-L-rhamnose biosynthesis.</text>
</comment>
<comment type="similarity">
    <text evidence="4 11">Belongs to the glucose-1-phosphate thymidylyltransferase family.</text>
</comment>
<evidence type="ECO:0000256" key="1">
    <source>
        <dbReference type="ARBA" id="ARBA00001946"/>
    </source>
</evidence>
<organism evidence="13 14">
    <name type="scientific">Succinatimonas hippei (strain DSM 22608 / JCM 16073 / KCTC 15190 / YIT 12066)</name>
    <dbReference type="NCBI Taxonomy" id="762983"/>
    <lineage>
        <taxon>Bacteria</taxon>
        <taxon>Pseudomonadati</taxon>
        <taxon>Pseudomonadota</taxon>
        <taxon>Gammaproteobacteria</taxon>
        <taxon>Aeromonadales</taxon>
        <taxon>Succinivibrionaceae</taxon>
        <taxon>Succinatimonas</taxon>
    </lineage>
</organism>
<keyword evidence="8 11" id="KW-0479">Metal-binding</keyword>
<dbReference type="AlphaFoldDB" id="E8LLU1"/>
<evidence type="ECO:0000256" key="9">
    <source>
        <dbReference type="ARBA" id="ARBA00022842"/>
    </source>
</evidence>
<dbReference type="RefSeq" id="WP_009143879.1">
    <property type="nucleotide sequence ID" value="NZ_GL831046.1"/>
</dbReference>
<evidence type="ECO:0000256" key="7">
    <source>
        <dbReference type="ARBA" id="ARBA00022695"/>
    </source>
</evidence>
<evidence type="ECO:0000256" key="6">
    <source>
        <dbReference type="ARBA" id="ARBA00022679"/>
    </source>
</evidence>
<keyword evidence="7 11" id="KW-0548">Nucleotidyltransferase</keyword>
<evidence type="ECO:0000256" key="8">
    <source>
        <dbReference type="ARBA" id="ARBA00022723"/>
    </source>
</evidence>
<dbReference type="EMBL" id="AEVO01000115">
    <property type="protein sequence ID" value="EFY06511.1"/>
    <property type="molecule type" value="Genomic_DNA"/>
</dbReference>
<protein>
    <recommendedName>
        <fullName evidence="5 11">Glucose-1-phosphate thymidylyltransferase</fullName>
        <ecNumber evidence="5 11">2.7.7.24</ecNumber>
    </recommendedName>
</protein>
<evidence type="ECO:0000256" key="11">
    <source>
        <dbReference type="RuleBase" id="RU003706"/>
    </source>
</evidence>
<dbReference type="Pfam" id="PF00483">
    <property type="entry name" value="NTP_transferase"/>
    <property type="match status" value="1"/>
</dbReference>
<dbReference type="InterPro" id="IPR005835">
    <property type="entry name" value="NTP_transferase_dom"/>
</dbReference>
<keyword evidence="6 11" id="KW-0808">Transferase</keyword>
<dbReference type="InterPro" id="IPR005907">
    <property type="entry name" value="G1P_thy_trans_s"/>
</dbReference>
<proteinExistence type="inferred from homology"/>
<dbReference type="EC" id="2.7.7.24" evidence="5 11"/>
<dbReference type="Gene3D" id="3.90.550.10">
    <property type="entry name" value="Spore Coat Polysaccharide Biosynthesis Protein SpsA, Chain A"/>
    <property type="match status" value="1"/>
</dbReference>
<comment type="caution">
    <text evidence="13">The sequence shown here is derived from an EMBL/GenBank/DDBJ whole genome shotgun (WGS) entry which is preliminary data.</text>
</comment>